<proteinExistence type="predicted"/>
<accession>A0AAN9VAD2</accession>
<sequence>MLVFAFFSVLVIIIVRLLNARSPPSLYGIYQHSSKFYYVKLIFIYIILLIRKMQNDIHVLTKKRSQHSGYGLKSKVSLEEMDMKQSLGSHPKAIDAVYFNLANSNGWHLIVGTASRPHDVVNGFLYLKVPDIGLLVSPKLPDTMLFRSKLDRENSYGAEGLILYPFQPMKVWKIQYNGPMHIYGDPENKFDVKLNAVWSSDLPYFDFDTDMNKYSVAKSMASEPWSREYFKNLNEFHQTHYEQHGDAHIQLHLQEKLYKVKVNGVRDHSYAEKREWKLFHRYALHFITLESGVRISVGIVCMPLAFTRLIVGYLYSQNGEIVSVHKCSLQLPQHGNNGNPPSDYGFSFEAGGHTYDVQVNVYDRTEFYIGWEWEARVVELLAQFTVNGVRGWGACEWQYRNVNGRPLQLLQSDPTWTKDINKG</sequence>
<organism evidence="2 3">
    <name type="scientific">Gryllus longicercus</name>
    <dbReference type="NCBI Taxonomy" id="2509291"/>
    <lineage>
        <taxon>Eukaryota</taxon>
        <taxon>Metazoa</taxon>
        <taxon>Ecdysozoa</taxon>
        <taxon>Arthropoda</taxon>
        <taxon>Hexapoda</taxon>
        <taxon>Insecta</taxon>
        <taxon>Pterygota</taxon>
        <taxon>Neoptera</taxon>
        <taxon>Polyneoptera</taxon>
        <taxon>Orthoptera</taxon>
        <taxon>Ensifera</taxon>
        <taxon>Gryllidea</taxon>
        <taxon>Grylloidea</taxon>
        <taxon>Gryllidae</taxon>
        <taxon>Gryllinae</taxon>
        <taxon>Gryllus</taxon>
    </lineage>
</organism>
<evidence type="ECO:0000313" key="3">
    <source>
        <dbReference type="Proteomes" id="UP001378592"/>
    </source>
</evidence>
<evidence type="ECO:0000313" key="2">
    <source>
        <dbReference type="EMBL" id="KAK7792645.1"/>
    </source>
</evidence>
<dbReference type="EMBL" id="JAZDUA010000436">
    <property type="protein sequence ID" value="KAK7792645.1"/>
    <property type="molecule type" value="Genomic_DNA"/>
</dbReference>
<name>A0AAN9VAD2_9ORTH</name>
<dbReference type="PANTHER" id="PTHR34717:SF1">
    <property type="entry name" value="EG:BACR7A4.20 PROTEIN"/>
    <property type="match status" value="1"/>
</dbReference>
<keyword evidence="1" id="KW-0732">Signal</keyword>
<evidence type="ECO:0000256" key="1">
    <source>
        <dbReference type="SAM" id="SignalP"/>
    </source>
</evidence>
<comment type="caution">
    <text evidence="2">The sequence shown here is derived from an EMBL/GenBank/DDBJ whole genome shotgun (WGS) entry which is preliminary data.</text>
</comment>
<reference evidence="2 3" key="1">
    <citation type="submission" date="2024-03" db="EMBL/GenBank/DDBJ databases">
        <title>The genome assembly and annotation of the cricket Gryllus longicercus Weissman &amp; Gray.</title>
        <authorList>
            <person name="Szrajer S."/>
            <person name="Gray D."/>
            <person name="Ylla G."/>
        </authorList>
    </citation>
    <scope>NUCLEOTIDE SEQUENCE [LARGE SCALE GENOMIC DNA]</scope>
    <source>
        <strain evidence="2">DAG 2021-001</strain>
        <tissue evidence="2">Whole body minus gut</tissue>
    </source>
</reference>
<dbReference type="AlphaFoldDB" id="A0AAN9VAD2"/>
<gene>
    <name evidence="2" type="ORF">R5R35_005104</name>
</gene>
<feature type="chain" id="PRO_5042961209" evidence="1">
    <location>
        <begin position="21"/>
        <end position="423"/>
    </location>
</feature>
<dbReference type="PANTHER" id="PTHR34717">
    <property type="entry name" value="EG:BACR7A4.20 PROTEIN"/>
    <property type="match status" value="1"/>
</dbReference>
<dbReference type="Proteomes" id="UP001378592">
    <property type="component" value="Unassembled WGS sequence"/>
</dbReference>
<keyword evidence="3" id="KW-1185">Reference proteome</keyword>
<feature type="signal peptide" evidence="1">
    <location>
        <begin position="1"/>
        <end position="20"/>
    </location>
</feature>
<protein>
    <submittedName>
        <fullName evidence="2">Uncharacterized protein</fullName>
    </submittedName>
</protein>